<dbReference type="VEuPathDB" id="TriTrypDB:ECC02_001110"/>
<dbReference type="VEuPathDB" id="TriTrypDB:TcCL_ESM02372"/>
<dbReference type="EMBL" id="PRFA01000004">
    <property type="protein sequence ID" value="PWV01619.1"/>
    <property type="molecule type" value="Genomic_DNA"/>
</dbReference>
<name>A0A2V2W298_TRYCR</name>
<dbReference type="VEuPathDB" id="TriTrypDB:TCSYLVIO_006231"/>
<accession>A0A2V2W298</accession>
<dbReference type="VEuPathDB" id="TriTrypDB:C4B63_4g233"/>
<dbReference type="PANTHER" id="PTHR33987">
    <property type="entry name" value="CALCINEURIN-LIKE METALLO-PHOSPHOESTERASE SUPERFAMILY PROTEIN"/>
    <property type="match status" value="1"/>
</dbReference>
<evidence type="ECO:0000256" key="1">
    <source>
        <dbReference type="SAM" id="Phobius"/>
    </source>
</evidence>
<feature type="domain" description="PhoD-like phosphatase metallophosphatase" evidence="2">
    <location>
        <begin position="90"/>
        <end position="419"/>
    </location>
</feature>
<evidence type="ECO:0000313" key="4">
    <source>
        <dbReference type="Proteomes" id="UP000246121"/>
    </source>
</evidence>
<dbReference type="VEuPathDB" id="TriTrypDB:BCY84_18804"/>
<dbReference type="VEuPathDB" id="TriTrypDB:C3747_150g66"/>
<dbReference type="VEuPathDB" id="TriTrypDB:TcCLB.509803.30"/>
<evidence type="ECO:0000313" key="3">
    <source>
        <dbReference type="EMBL" id="PWV01619.1"/>
    </source>
</evidence>
<organism evidence="3 4">
    <name type="scientific">Trypanosoma cruzi</name>
    <dbReference type="NCBI Taxonomy" id="5693"/>
    <lineage>
        <taxon>Eukaryota</taxon>
        <taxon>Discoba</taxon>
        <taxon>Euglenozoa</taxon>
        <taxon>Kinetoplastea</taxon>
        <taxon>Metakinetoplastina</taxon>
        <taxon>Trypanosomatida</taxon>
        <taxon>Trypanosomatidae</taxon>
        <taxon>Trypanosoma</taxon>
        <taxon>Schizotrypanum</taxon>
    </lineage>
</organism>
<dbReference type="VEuPathDB" id="TriTrypDB:TcBrA4_0083800"/>
<protein>
    <recommendedName>
        <fullName evidence="2">PhoD-like phosphatase metallophosphatase domain-containing protein</fullName>
    </recommendedName>
</protein>
<dbReference type="InterPro" id="IPR029052">
    <property type="entry name" value="Metallo-depent_PP-like"/>
</dbReference>
<sequence>MRIVMGDEKGSAKTATWAASLLCFLFMILSIGIVVATQEGSHELAQIVFVSCNKHDRDQNYWDVIASTVEHGKYAGQLNKPLKRATGSCAAKSPVDALVWLGDAVYADNFSAFRGCYPNTDLELVRSKFTKQRNAPEYVAFRQTCVRQRQTSAFREDGEEKQFVMGVWDDHDMGKNDGGAEYADKDATQQFFLDFLGVAKNSPRRKQKGVYVFETVPFRALDSNASVNPAKSAAIKELHSLYDHAVCFLLLDARYFREPSNATRSGDILGEVQWKWLEERLRNDVAGQNPVSGRERCALTIVGSGVQVIMDEKVSESWGAFPLSRNRLFLLLRRYKSERVIFISGDVHLGEIGMDTTKDAMEALGYPILEATSSGLTHSSAAFWGLPTLMRTLFPSPRRVGIYIERNFGVVRLTADPEALIMALKRDGKAQRHQFERYINVSVFIHSIPQQGKAVLQLSLPLDVFTIDGGGGTKGRFTTLTSAVKRTCEDPSKENTENGDCSTVYYPRSAPLPVFTSLIQFLQRHIWPQHTLLQVVSTVVSTSVLLLLAATAMFCIRLWNNGSKGKKKEKIG</sequence>
<dbReference type="SUPFAM" id="SSF56300">
    <property type="entry name" value="Metallo-dependent phosphatases"/>
    <property type="match status" value="1"/>
</dbReference>
<dbReference type="AlphaFoldDB" id="A0A2V2W298"/>
<reference evidence="3 4" key="1">
    <citation type="journal article" date="2018" name="Microb. Genom.">
        <title>Expanding an expanded genome: long-read sequencing of Trypanosoma cruzi.</title>
        <authorList>
            <person name="Berna L."/>
            <person name="Rodriguez M."/>
            <person name="Chiribao M.L."/>
            <person name="Parodi-Talice A."/>
            <person name="Pita S."/>
            <person name="Rijo G."/>
            <person name="Alvarez-Valin F."/>
            <person name="Robello C."/>
        </authorList>
    </citation>
    <scope>NUCLEOTIDE SEQUENCE [LARGE SCALE GENOMIC DNA]</scope>
    <source>
        <strain evidence="3 4">Dm28c</strain>
    </source>
</reference>
<dbReference type="VEuPathDB" id="TriTrypDB:Tc_MARK_4942"/>
<dbReference type="PANTHER" id="PTHR33987:SF1">
    <property type="entry name" value="CALCINEURIN-LIKE METALLO-PHOSPHOESTERASE SUPERFAMILY PROTEIN"/>
    <property type="match status" value="1"/>
</dbReference>
<comment type="caution">
    <text evidence="3">The sequence shown here is derived from an EMBL/GenBank/DDBJ whole genome shotgun (WGS) entry which is preliminary data.</text>
</comment>
<keyword evidence="1" id="KW-0472">Membrane</keyword>
<dbReference type="Gene3D" id="3.60.21.70">
    <property type="entry name" value="PhoD-like phosphatase"/>
    <property type="match status" value="1"/>
</dbReference>
<proteinExistence type="predicted"/>
<evidence type="ECO:0000259" key="2">
    <source>
        <dbReference type="Pfam" id="PF09423"/>
    </source>
</evidence>
<dbReference type="VEuPathDB" id="TriTrypDB:TcG_03241"/>
<dbReference type="Pfam" id="PF09423">
    <property type="entry name" value="PhoD"/>
    <property type="match status" value="1"/>
</dbReference>
<gene>
    <name evidence="3" type="ORF">C4B63_4g233</name>
</gene>
<keyword evidence="1" id="KW-0812">Transmembrane</keyword>
<feature type="transmembrane region" description="Helical" evidence="1">
    <location>
        <begin position="532"/>
        <end position="559"/>
    </location>
</feature>
<dbReference type="InterPro" id="IPR018946">
    <property type="entry name" value="PhoD-like_MPP"/>
</dbReference>
<dbReference type="CDD" id="cd07389">
    <property type="entry name" value="MPP_PhoD"/>
    <property type="match status" value="1"/>
</dbReference>
<dbReference type="InterPro" id="IPR038607">
    <property type="entry name" value="PhoD-like_sf"/>
</dbReference>
<dbReference type="VEuPathDB" id="TriTrypDB:TcCLB.508889.10"/>
<keyword evidence="1" id="KW-1133">Transmembrane helix</keyword>
<dbReference type="VEuPathDB" id="TriTrypDB:TCDM_02418"/>
<dbReference type="Proteomes" id="UP000246121">
    <property type="component" value="Unassembled WGS sequence"/>
</dbReference>